<dbReference type="Proteomes" id="UP000571950">
    <property type="component" value="Unassembled WGS sequence"/>
</dbReference>
<dbReference type="InterPro" id="IPR055140">
    <property type="entry name" value="Thiolase_C_2"/>
</dbReference>
<dbReference type="InterPro" id="IPR002155">
    <property type="entry name" value="Thiolase"/>
</dbReference>
<dbReference type="PANTHER" id="PTHR42870">
    <property type="entry name" value="ACETYL-COA C-ACETYLTRANSFERASE"/>
    <property type="match status" value="1"/>
</dbReference>
<comment type="caution">
    <text evidence="2">The sequence shown here is derived from an EMBL/GenBank/DDBJ whole genome shotgun (WGS) entry which is preliminary data.</text>
</comment>
<dbReference type="RefSeq" id="WP_188069981.1">
    <property type="nucleotide sequence ID" value="NZ_BSPS01000032.1"/>
</dbReference>
<dbReference type="PIRSF" id="PIRSF000429">
    <property type="entry name" value="Ac-CoA_Ac_transf"/>
    <property type="match status" value="1"/>
</dbReference>
<evidence type="ECO:0000259" key="1">
    <source>
        <dbReference type="Pfam" id="PF22691"/>
    </source>
</evidence>
<dbReference type="InterPro" id="IPR016039">
    <property type="entry name" value="Thiolase-like"/>
</dbReference>
<dbReference type="PANTHER" id="PTHR42870:SF1">
    <property type="entry name" value="NON-SPECIFIC LIPID-TRANSFER PROTEIN-LIKE 2"/>
    <property type="match status" value="1"/>
</dbReference>
<keyword evidence="2" id="KW-0808">Transferase</keyword>
<evidence type="ECO:0000313" key="3">
    <source>
        <dbReference type="Proteomes" id="UP000571950"/>
    </source>
</evidence>
<dbReference type="AlphaFoldDB" id="A0A7W6BIY3"/>
<reference evidence="2 3" key="1">
    <citation type="submission" date="2020-08" db="EMBL/GenBank/DDBJ databases">
        <title>Genomic Encyclopedia of Type Strains, Phase IV (KMG-IV): sequencing the most valuable type-strain genomes for metagenomic binning, comparative biology and taxonomic classification.</title>
        <authorList>
            <person name="Goeker M."/>
        </authorList>
    </citation>
    <scope>NUCLEOTIDE SEQUENCE [LARGE SCALE GENOMIC DNA]</scope>
    <source>
        <strain evidence="2 3">DSM 26189</strain>
    </source>
</reference>
<protein>
    <submittedName>
        <fullName evidence="2">Acetyl-CoA acetyltransferase</fullName>
    </submittedName>
</protein>
<organism evidence="2 3">
    <name type="scientific">Sphingobium jiangsuense</name>
    <dbReference type="NCBI Taxonomy" id="870476"/>
    <lineage>
        <taxon>Bacteria</taxon>
        <taxon>Pseudomonadati</taxon>
        <taxon>Pseudomonadota</taxon>
        <taxon>Alphaproteobacteria</taxon>
        <taxon>Sphingomonadales</taxon>
        <taxon>Sphingomonadaceae</taxon>
        <taxon>Sphingobium</taxon>
    </lineage>
</organism>
<evidence type="ECO:0000313" key="2">
    <source>
        <dbReference type="EMBL" id="MBB3924397.1"/>
    </source>
</evidence>
<dbReference type="SUPFAM" id="SSF53901">
    <property type="entry name" value="Thiolase-like"/>
    <property type="match status" value="1"/>
</dbReference>
<name>A0A7W6BIY3_9SPHN</name>
<proteinExistence type="predicted"/>
<accession>A0A7W6BIY3</accession>
<dbReference type="EMBL" id="JACIDT010000001">
    <property type="protein sequence ID" value="MBB3924397.1"/>
    <property type="molecule type" value="Genomic_DNA"/>
</dbReference>
<feature type="domain" description="Thiolase C-terminal" evidence="1">
    <location>
        <begin position="262"/>
        <end position="355"/>
    </location>
</feature>
<dbReference type="GO" id="GO:0003988">
    <property type="term" value="F:acetyl-CoA C-acyltransferase activity"/>
    <property type="evidence" value="ECO:0007669"/>
    <property type="project" value="UniProtKB-ARBA"/>
</dbReference>
<dbReference type="Gene3D" id="3.40.47.10">
    <property type="match status" value="1"/>
</dbReference>
<sequence length="400" mass="41630">MSEPRFRDACAISGIGWSALSKASGRTPAALATEAALAAIADAGLEPAEIDGLVTLFWGARDTPAPSEMVAALGLPRCRLSHCDAGGGAWACSAVMAAALAVHAGICRHVLVYRGANMPSAPPPSADPDYWPSGQRPWSEPFGAVHAATLYGPHVAAWMHAHGLSNSDFADLAVMQRAHARLNRKAMMQAPMSVDDHQQSPWIIRPFRLLDCSIFNDGAMALVVSASDAARGSKHGVVTIRAALGGSSGAPVRAWGSGDYWTLNAEALSRELYAQAGISVADIDIAQLYDPFTGMALMHVEQFGLAAAGQAARAVAEGEFGLDGRIALNSSGGHLSEGNLAGLGHVIEAVQQLRAGGVRDDLCDGAHSFDRSCCRQVRSPHIALVAGECGDSGLILAREA</sequence>
<dbReference type="Pfam" id="PF22691">
    <property type="entry name" value="Thiolase_C_1"/>
    <property type="match status" value="1"/>
</dbReference>
<dbReference type="CDD" id="cd00829">
    <property type="entry name" value="SCP-x_thiolase"/>
    <property type="match status" value="1"/>
</dbReference>
<keyword evidence="3" id="KW-1185">Reference proteome</keyword>
<gene>
    <name evidence="2" type="ORF">GGR43_000091</name>
</gene>